<dbReference type="Proteomes" id="UP000009131">
    <property type="component" value="Unassembled WGS sequence"/>
</dbReference>
<keyword evidence="12" id="KW-1185">Reference proteome</keyword>
<dbReference type="OrthoDB" id="3365060at2759"/>
<keyword evidence="3 8" id="KW-0509">mRNA transport</keyword>
<keyword evidence="7 8" id="KW-0539">Nucleus</keyword>
<dbReference type="RefSeq" id="XP_014568865.1">
    <property type="nucleotide sequence ID" value="XM_014713379.1"/>
</dbReference>
<evidence type="ECO:0000313" key="12">
    <source>
        <dbReference type="Proteomes" id="UP000009131"/>
    </source>
</evidence>
<dbReference type="eggNOG" id="ENOG502S9GI">
    <property type="taxonomic scope" value="Eukaryota"/>
</dbReference>
<dbReference type="HOGENOM" id="CLU_702243_0_0_1"/>
<dbReference type="GO" id="GO:0005543">
    <property type="term" value="F:phospholipid binding"/>
    <property type="evidence" value="ECO:0007669"/>
    <property type="project" value="TreeGrafter"/>
</dbReference>
<evidence type="ECO:0000259" key="10">
    <source>
        <dbReference type="PROSITE" id="PS51472"/>
    </source>
</evidence>
<keyword evidence="6 8" id="KW-0906">Nuclear pore complex</keyword>
<dbReference type="GO" id="GO:0006607">
    <property type="term" value="P:NLS-bearing protein import into nucleus"/>
    <property type="evidence" value="ECO:0007669"/>
    <property type="project" value="TreeGrafter"/>
</dbReference>
<feature type="region of interest" description="Disordered" evidence="9">
    <location>
        <begin position="1"/>
        <end position="151"/>
    </location>
</feature>
<reference evidence="11 12" key="2">
    <citation type="journal article" date="2012" name="Open Biol.">
        <title>Characteristics of nucleosomes and linker DNA regions on the genome of the basidiomycete Mixia osmundae revealed by mono- and dinucleosome mapping.</title>
        <authorList>
            <person name="Nishida H."/>
            <person name="Kondo S."/>
            <person name="Matsumoto T."/>
            <person name="Suzuki Y."/>
            <person name="Yoshikawa H."/>
            <person name="Taylor T.D."/>
            <person name="Sugiyama J."/>
        </authorList>
    </citation>
    <scope>NUCLEOTIDE SEQUENCE [LARGE SCALE GENOMIC DNA]</scope>
    <source>
        <strain evidence="12">CBS 9802 / IAM 14324 / JCM 22182 / KY 12970</strain>
    </source>
</reference>
<protein>
    <recommendedName>
        <fullName evidence="10">RRM Nup35-type domain-containing protein</fullName>
    </recommendedName>
</protein>
<evidence type="ECO:0000256" key="7">
    <source>
        <dbReference type="ARBA" id="ARBA00023242"/>
    </source>
</evidence>
<evidence type="ECO:0000256" key="2">
    <source>
        <dbReference type="ARBA" id="ARBA00022448"/>
    </source>
</evidence>
<dbReference type="PANTHER" id="PTHR21527:SF6">
    <property type="entry name" value="NUCLEOPORIN NUP35"/>
    <property type="match status" value="1"/>
</dbReference>
<dbReference type="GO" id="GO:0051028">
    <property type="term" value="P:mRNA transport"/>
    <property type="evidence" value="ECO:0007669"/>
    <property type="project" value="UniProtKB-UniRule"/>
</dbReference>
<evidence type="ECO:0000256" key="4">
    <source>
        <dbReference type="ARBA" id="ARBA00022927"/>
    </source>
</evidence>
<sequence length="393" mass="41530">MQSSYSFNQSPFGGQTNQQHHQQASGSASWQQPSFQQSPQRPSGGQNGFTPGLYNSNAAAGGASMPSSSSVYMQQQSQQPGQPAQQEGARKYMPGYLTSNYAMSSPTRLRPEEYEYGSSPAHVSPVMTQRSSVFGPQASTSRDTPSRIRRSTADTSFGASTYGSHASPQRNAANALFEDAPPISSLDDTDDLPVSYAKDTSMTLSTSPAKNGAEAEGTESYRVHVFGFTVASLDAVLDHFGSIGDMELVESCPEGGNWITLAYKEAWAAARAVRRNGEIIGGLIMIGAKWADSEPKLAPAVSATNGTVQDAAVKPVDKGPISSIGQPIPLATGSPFRTSVTSQASKQSSLLQTLNSAGTPTAKMFADREKALTAGATKQQTLLSRVSDLVFGY</sequence>
<evidence type="ECO:0000256" key="6">
    <source>
        <dbReference type="ARBA" id="ARBA00023132"/>
    </source>
</evidence>
<feature type="compositionally biased region" description="Low complexity" evidence="9">
    <location>
        <begin position="18"/>
        <end position="44"/>
    </location>
</feature>
<keyword evidence="4" id="KW-0653">Protein transport</keyword>
<feature type="compositionally biased region" description="Polar residues" evidence="9">
    <location>
        <begin position="126"/>
        <end position="143"/>
    </location>
</feature>
<name>G7E935_MIXOS</name>
<feature type="compositionally biased region" description="Polar residues" evidence="9">
    <location>
        <begin position="97"/>
        <end position="107"/>
    </location>
</feature>
<dbReference type="STRING" id="764103.G7E935"/>
<dbReference type="InterPro" id="IPR035979">
    <property type="entry name" value="RBD_domain_sf"/>
</dbReference>
<dbReference type="GO" id="GO:0017056">
    <property type="term" value="F:structural constituent of nuclear pore"/>
    <property type="evidence" value="ECO:0007669"/>
    <property type="project" value="TreeGrafter"/>
</dbReference>
<dbReference type="EMBL" id="BABT02000220">
    <property type="protein sequence ID" value="GAA99653.1"/>
    <property type="molecule type" value="Genomic_DNA"/>
</dbReference>
<dbReference type="InterPro" id="IPR012677">
    <property type="entry name" value="Nucleotide-bd_a/b_plait_sf"/>
</dbReference>
<evidence type="ECO:0000256" key="3">
    <source>
        <dbReference type="ARBA" id="ARBA00022816"/>
    </source>
</evidence>
<dbReference type="InterPro" id="IPR007846">
    <property type="entry name" value="RRM_NUP35_dom"/>
</dbReference>
<comment type="caution">
    <text evidence="11">The sequence shown here is derived from an EMBL/GenBank/DDBJ whole genome shotgun (WGS) entry which is preliminary data.</text>
</comment>
<feature type="domain" description="RRM Nup35-type" evidence="10">
    <location>
        <begin position="217"/>
        <end position="298"/>
    </location>
</feature>
<dbReference type="PROSITE" id="PS51472">
    <property type="entry name" value="RRM_NUP35"/>
    <property type="match status" value="1"/>
</dbReference>
<proteinExistence type="predicted"/>
<dbReference type="GO" id="GO:0044613">
    <property type="term" value="C:nuclear pore central transport channel"/>
    <property type="evidence" value="ECO:0007669"/>
    <property type="project" value="TreeGrafter"/>
</dbReference>
<dbReference type="AlphaFoldDB" id="G7E935"/>
<organism evidence="11 12">
    <name type="scientific">Mixia osmundae (strain CBS 9802 / IAM 14324 / JCM 22182 / KY 12970)</name>
    <dbReference type="NCBI Taxonomy" id="764103"/>
    <lineage>
        <taxon>Eukaryota</taxon>
        <taxon>Fungi</taxon>
        <taxon>Dikarya</taxon>
        <taxon>Basidiomycota</taxon>
        <taxon>Pucciniomycotina</taxon>
        <taxon>Mixiomycetes</taxon>
        <taxon>Mixiales</taxon>
        <taxon>Mixiaceae</taxon>
        <taxon>Mixia</taxon>
    </lineage>
</organism>
<evidence type="ECO:0000256" key="5">
    <source>
        <dbReference type="ARBA" id="ARBA00023010"/>
    </source>
</evidence>
<dbReference type="GO" id="GO:0003676">
    <property type="term" value="F:nucleic acid binding"/>
    <property type="evidence" value="ECO:0007669"/>
    <property type="project" value="InterPro"/>
</dbReference>
<keyword evidence="5" id="KW-0811">Translocation</keyword>
<evidence type="ECO:0000313" key="11">
    <source>
        <dbReference type="EMBL" id="GAA99653.1"/>
    </source>
</evidence>
<comment type="subcellular location">
    <subcellularLocation>
        <location evidence="1">Nucleus</location>
        <location evidence="1">Nuclear pore complex</location>
    </subcellularLocation>
</comment>
<dbReference type="GO" id="GO:0044615">
    <property type="term" value="C:nuclear pore nuclear basket"/>
    <property type="evidence" value="ECO:0007669"/>
    <property type="project" value="TreeGrafter"/>
</dbReference>
<dbReference type="Gene3D" id="3.30.70.330">
    <property type="match status" value="1"/>
</dbReference>
<dbReference type="Pfam" id="PF05172">
    <property type="entry name" value="RRM_Nup35"/>
    <property type="match status" value="1"/>
</dbReference>
<feature type="compositionally biased region" description="Low complexity" evidence="9">
    <location>
        <begin position="58"/>
        <end position="87"/>
    </location>
</feature>
<dbReference type="GO" id="GO:0006999">
    <property type="term" value="P:nuclear pore organization"/>
    <property type="evidence" value="ECO:0007669"/>
    <property type="project" value="TreeGrafter"/>
</dbReference>
<evidence type="ECO:0000256" key="1">
    <source>
        <dbReference type="ARBA" id="ARBA00004567"/>
    </source>
</evidence>
<gene>
    <name evidence="11" type="primary">Mo06356</name>
    <name evidence="11" type="ORF">E5Q_06356</name>
</gene>
<dbReference type="SUPFAM" id="SSF54928">
    <property type="entry name" value="RNA-binding domain, RBD"/>
    <property type="match status" value="1"/>
</dbReference>
<accession>G7E935</accession>
<evidence type="ECO:0000256" key="9">
    <source>
        <dbReference type="SAM" id="MobiDB-lite"/>
    </source>
</evidence>
<keyword evidence="2 8" id="KW-0813">Transport</keyword>
<reference evidence="11 12" key="1">
    <citation type="journal article" date="2011" name="J. Gen. Appl. Microbiol.">
        <title>Draft genome sequencing of the enigmatic basidiomycete Mixia osmundae.</title>
        <authorList>
            <person name="Nishida H."/>
            <person name="Nagatsuka Y."/>
            <person name="Sugiyama J."/>
        </authorList>
    </citation>
    <scope>NUCLEOTIDE SEQUENCE [LARGE SCALE GENOMIC DNA]</scope>
    <source>
        <strain evidence="12">CBS 9802 / IAM 14324 / JCM 22182 / KY 12970</strain>
    </source>
</reference>
<feature type="compositionally biased region" description="Polar residues" evidence="9">
    <location>
        <begin position="1"/>
        <end position="17"/>
    </location>
</feature>
<dbReference type="InParanoid" id="G7E935"/>
<evidence type="ECO:0000256" key="8">
    <source>
        <dbReference type="PROSITE-ProRule" id="PRU00804"/>
    </source>
</evidence>
<dbReference type="PANTHER" id="PTHR21527">
    <property type="entry name" value="NUCLEOPORIN NUP35"/>
    <property type="match status" value="1"/>
</dbReference>